<evidence type="ECO:0000256" key="2">
    <source>
        <dbReference type="ARBA" id="ARBA00022553"/>
    </source>
</evidence>
<evidence type="ECO:0000256" key="10">
    <source>
        <dbReference type="SAM" id="Phobius"/>
    </source>
</evidence>
<evidence type="ECO:0000256" key="6">
    <source>
        <dbReference type="ARBA" id="ARBA00022967"/>
    </source>
</evidence>
<dbReference type="AlphaFoldDB" id="A0A0M2PZN2"/>
<feature type="transmembrane region" description="Helical" evidence="10">
    <location>
        <begin position="202"/>
        <end position="220"/>
    </location>
</feature>
<dbReference type="Proteomes" id="UP000034681">
    <property type="component" value="Unassembled WGS sequence"/>
</dbReference>
<dbReference type="GO" id="GO:0005886">
    <property type="term" value="C:plasma membrane"/>
    <property type="evidence" value="ECO:0007669"/>
    <property type="project" value="TreeGrafter"/>
</dbReference>
<proteinExistence type="predicted"/>
<dbReference type="GO" id="GO:0055085">
    <property type="term" value="P:transmembrane transport"/>
    <property type="evidence" value="ECO:0007669"/>
    <property type="project" value="InterPro"/>
</dbReference>
<keyword evidence="6" id="KW-1278">Translocase</keyword>
<feature type="compositionally biased region" description="Pro residues" evidence="9">
    <location>
        <begin position="291"/>
        <end position="302"/>
    </location>
</feature>
<feature type="transmembrane region" description="Helical" evidence="10">
    <location>
        <begin position="232"/>
        <end position="249"/>
    </location>
</feature>
<keyword evidence="8 10" id="KW-0472">Membrane</keyword>
<evidence type="ECO:0000313" key="11">
    <source>
        <dbReference type="EMBL" id="KKJ00528.1"/>
    </source>
</evidence>
<keyword evidence="5 10" id="KW-0812">Transmembrane</keyword>
<accession>A0A0M2PZN2</accession>
<dbReference type="Pfam" id="PF03116">
    <property type="entry name" value="NQR2_RnfD_RnfE"/>
    <property type="match status" value="1"/>
</dbReference>
<evidence type="ECO:0000256" key="1">
    <source>
        <dbReference type="ARBA" id="ARBA00022448"/>
    </source>
</evidence>
<dbReference type="PANTHER" id="PTHR30578">
    <property type="entry name" value="ELECTRON TRANSPORT COMPLEX PROTEIN RNFD"/>
    <property type="match status" value="1"/>
</dbReference>
<keyword evidence="12" id="KW-1185">Reference proteome</keyword>
<keyword evidence="1" id="KW-0813">Transport</keyword>
<sequence length="311" mass="34512">MSHSVLKDARDYQILFLSLFLALGIGTRDWTLRPWGVGTIVVTCWGVQWLCAWGLQHWGSKDLVQSPGGRPGSNLNPPAFNWRSPLITALGLSLLLRGDRPSTLALAATLAIASKFLLRYGGKHFFNPANLGIIAALVLTPDAWVSPGQWGDDLWYGLVFLGAGGIVLGRVGRLETTVAFLGSYGALEALRNLWLGWTWDVWFHRLSSGSLLLFALFMVTDPRAIPNHPRSRVIWAMAIAALTFYLRNYCFMSTAVFWALFLLSPLTPVLDGIWRNDRFSWQQTPDVHPNPDAPLVPDPPQSPQRLQSPSP</sequence>
<keyword evidence="7 10" id="KW-1133">Transmembrane helix</keyword>
<dbReference type="eggNOG" id="COG1805">
    <property type="taxonomic scope" value="Bacteria"/>
</dbReference>
<evidence type="ECO:0000313" key="12">
    <source>
        <dbReference type="Proteomes" id="UP000034681"/>
    </source>
</evidence>
<reference evidence="11" key="1">
    <citation type="submission" date="2012-04" db="EMBL/GenBank/DDBJ databases">
        <authorList>
            <person name="Borisov I.G."/>
            <person name="Ivanikova N.V."/>
            <person name="Pinevich A.V."/>
        </authorList>
    </citation>
    <scope>NUCLEOTIDE SEQUENCE [LARGE SCALE GENOMIC DNA]</scope>
    <source>
        <strain evidence="11">CALU 1027</strain>
    </source>
</reference>
<protein>
    <submittedName>
        <fullName evidence="11">Na+-transporting NADH:ubiquinone oxidoreductase, subunit NqrB</fullName>
    </submittedName>
</protein>
<organism evidence="11 12">
    <name type="scientific">Prochlorothrix hollandica PCC 9006 = CALU 1027</name>
    <dbReference type="NCBI Taxonomy" id="317619"/>
    <lineage>
        <taxon>Bacteria</taxon>
        <taxon>Bacillati</taxon>
        <taxon>Cyanobacteriota</taxon>
        <taxon>Cyanophyceae</taxon>
        <taxon>Prochlorotrichales</taxon>
        <taxon>Prochlorotrichaceae</taxon>
        <taxon>Prochlorothrix</taxon>
    </lineage>
</organism>
<keyword evidence="4" id="KW-0288">FMN</keyword>
<feature type="transmembrane region" description="Helical" evidence="10">
    <location>
        <begin position="154"/>
        <end position="171"/>
    </location>
</feature>
<evidence type="ECO:0000256" key="4">
    <source>
        <dbReference type="ARBA" id="ARBA00022643"/>
    </source>
</evidence>
<evidence type="ECO:0000256" key="8">
    <source>
        <dbReference type="ARBA" id="ARBA00023136"/>
    </source>
</evidence>
<dbReference type="STRING" id="317619.GCA_000332315_00615"/>
<evidence type="ECO:0000256" key="7">
    <source>
        <dbReference type="ARBA" id="ARBA00022989"/>
    </source>
</evidence>
<dbReference type="EMBL" id="AJTX02000004">
    <property type="protein sequence ID" value="KKJ00528.1"/>
    <property type="molecule type" value="Genomic_DNA"/>
</dbReference>
<dbReference type="PANTHER" id="PTHR30578:SF0">
    <property type="entry name" value="ION-TRANSLOCATING OXIDOREDUCTASE COMPLEX SUBUNIT D"/>
    <property type="match status" value="1"/>
</dbReference>
<keyword evidence="3" id="KW-0285">Flavoprotein</keyword>
<keyword evidence="2" id="KW-0597">Phosphoprotein</keyword>
<evidence type="ECO:0000256" key="5">
    <source>
        <dbReference type="ARBA" id="ARBA00022692"/>
    </source>
</evidence>
<feature type="region of interest" description="Disordered" evidence="9">
    <location>
        <begin position="284"/>
        <end position="311"/>
    </location>
</feature>
<dbReference type="InterPro" id="IPR004338">
    <property type="entry name" value="NqrB/RnfD"/>
</dbReference>
<evidence type="ECO:0000256" key="3">
    <source>
        <dbReference type="ARBA" id="ARBA00022630"/>
    </source>
</evidence>
<gene>
    <name evidence="11" type="ORF">PROH_09320</name>
</gene>
<name>A0A0M2PZN2_PROHO</name>
<evidence type="ECO:0000256" key="9">
    <source>
        <dbReference type="SAM" id="MobiDB-lite"/>
    </source>
</evidence>
<comment type="caution">
    <text evidence="11">The sequence shown here is derived from an EMBL/GenBank/DDBJ whole genome shotgun (WGS) entry which is preliminary data.</text>
</comment>